<reference evidence="1 2" key="1">
    <citation type="journal article" date="2013" name="Curr. Biol.">
        <title>The Genome of the Foraminiferan Reticulomyxa filosa.</title>
        <authorList>
            <person name="Glockner G."/>
            <person name="Hulsmann N."/>
            <person name="Schleicher M."/>
            <person name="Noegel A.A."/>
            <person name="Eichinger L."/>
            <person name="Gallinger C."/>
            <person name="Pawlowski J."/>
            <person name="Sierra R."/>
            <person name="Euteneuer U."/>
            <person name="Pillet L."/>
            <person name="Moustafa A."/>
            <person name="Platzer M."/>
            <person name="Groth M."/>
            <person name="Szafranski K."/>
            <person name="Schliwa M."/>
        </authorList>
    </citation>
    <scope>NUCLEOTIDE SEQUENCE [LARGE SCALE GENOMIC DNA]</scope>
</reference>
<sequence length="476" mass="56085">IPKQFTNIINTICNDENLPHKLLITKMVSIPKKTIVYKCEDIRGIRIKSSLLSVIDRLVLRRLFPLLDNNIHKEQNGFMKKRGIEDNIIILRTILYNRKYIEKKHYYLTLLDIHKAFDSDNNTILQTIHKYCNKWKLQINKDKSVIASNKKKIINETSIRDNPLQIQNTNNTIKYLGIIFDSITLSWKKHVDDRVEKANTAISQSHLIGVLGGGLDHSTQIKYYRSIIRPVIEFGLRIMLLGNSHLRKLNTMQQRALTIIIMKEEYQYVLTKIHRYAKNIKEGKKVPPAVNMEAFKILVDIDLLNYWYFPPTYLTEKEWKVMIKKKIYRKDYENDIRELENKIDNQPLLQVLKECNSDMEPGIPLINEIKKRIKDVDDEVLNKIIKVLSGNPKFSWKNGKENGITIRKWKSCIWCKKEWENPIQHVLYDCEVHLSVRNKIREEQKKDQEKIILNGIFSINGLAKFCKEAFKENAMI</sequence>
<protein>
    <submittedName>
        <fullName evidence="1">Uncharacterized protein</fullName>
    </submittedName>
</protein>
<accession>X6LNN3</accession>
<keyword evidence="2" id="KW-1185">Reference proteome</keyword>
<proteinExistence type="predicted"/>
<dbReference type="OrthoDB" id="410404at2759"/>
<organism evidence="1 2">
    <name type="scientific">Reticulomyxa filosa</name>
    <dbReference type="NCBI Taxonomy" id="46433"/>
    <lineage>
        <taxon>Eukaryota</taxon>
        <taxon>Sar</taxon>
        <taxon>Rhizaria</taxon>
        <taxon>Retaria</taxon>
        <taxon>Foraminifera</taxon>
        <taxon>Monothalamids</taxon>
        <taxon>Reticulomyxidae</taxon>
        <taxon>Reticulomyxa</taxon>
    </lineage>
</organism>
<feature type="non-terminal residue" evidence="1">
    <location>
        <position position="1"/>
    </location>
</feature>
<dbReference type="Proteomes" id="UP000023152">
    <property type="component" value="Unassembled WGS sequence"/>
</dbReference>
<dbReference type="PANTHER" id="PTHR47027">
    <property type="entry name" value="REVERSE TRANSCRIPTASE DOMAIN-CONTAINING PROTEIN"/>
    <property type="match status" value="1"/>
</dbReference>
<gene>
    <name evidence="1" type="ORF">RFI_34439</name>
</gene>
<name>X6LNN3_RETFI</name>
<comment type="caution">
    <text evidence="1">The sequence shown here is derived from an EMBL/GenBank/DDBJ whole genome shotgun (WGS) entry which is preliminary data.</text>
</comment>
<dbReference type="AlphaFoldDB" id="X6LNN3"/>
<dbReference type="EMBL" id="ASPP01034482">
    <property type="protein sequence ID" value="ETO02971.1"/>
    <property type="molecule type" value="Genomic_DNA"/>
</dbReference>
<evidence type="ECO:0000313" key="2">
    <source>
        <dbReference type="Proteomes" id="UP000023152"/>
    </source>
</evidence>
<dbReference type="PANTHER" id="PTHR47027:SF20">
    <property type="entry name" value="REVERSE TRANSCRIPTASE-LIKE PROTEIN WITH RNA-DIRECTED DNA POLYMERASE DOMAIN"/>
    <property type="match status" value="1"/>
</dbReference>
<evidence type="ECO:0000313" key="1">
    <source>
        <dbReference type="EMBL" id="ETO02971.1"/>
    </source>
</evidence>